<evidence type="ECO:0000313" key="5">
    <source>
        <dbReference type="Proteomes" id="UP000635726"/>
    </source>
</evidence>
<comment type="caution">
    <text evidence="4">The sequence shown here is derived from an EMBL/GenBank/DDBJ whole genome shotgun (WGS) entry which is preliminary data.</text>
</comment>
<reference evidence="4" key="1">
    <citation type="journal article" date="2014" name="Int. J. Syst. Evol. Microbiol.">
        <title>Complete genome sequence of Corynebacterium casei LMG S-19264T (=DSM 44701T), isolated from a smear-ripened cheese.</title>
        <authorList>
            <consortium name="US DOE Joint Genome Institute (JGI-PGF)"/>
            <person name="Walter F."/>
            <person name="Albersmeier A."/>
            <person name="Kalinowski J."/>
            <person name="Ruckert C."/>
        </authorList>
    </citation>
    <scope>NUCLEOTIDE SEQUENCE</scope>
    <source>
        <strain evidence="4">JCM 14371</strain>
    </source>
</reference>
<dbReference type="AlphaFoldDB" id="A0A917PLL0"/>
<dbReference type="InterPro" id="IPR016181">
    <property type="entry name" value="Acyl_CoA_acyltransferase"/>
</dbReference>
<evidence type="ECO:0000313" key="4">
    <source>
        <dbReference type="EMBL" id="GGJ84130.1"/>
    </source>
</evidence>
<feature type="domain" description="N-acetyltransferase" evidence="3">
    <location>
        <begin position="5"/>
        <end position="157"/>
    </location>
</feature>
<dbReference type="Proteomes" id="UP000635726">
    <property type="component" value="Unassembled WGS sequence"/>
</dbReference>
<name>A0A917PLL0_9DEIO</name>
<dbReference type="EMBL" id="BMOE01000012">
    <property type="protein sequence ID" value="GGJ84130.1"/>
    <property type="molecule type" value="Genomic_DNA"/>
</dbReference>
<reference evidence="4" key="2">
    <citation type="submission" date="2020-09" db="EMBL/GenBank/DDBJ databases">
        <authorList>
            <person name="Sun Q."/>
            <person name="Ohkuma M."/>
        </authorList>
    </citation>
    <scope>NUCLEOTIDE SEQUENCE</scope>
    <source>
        <strain evidence="4">JCM 14371</strain>
    </source>
</reference>
<dbReference type="PANTHER" id="PTHR43877">
    <property type="entry name" value="AMINOALKYLPHOSPHONATE N-ACETYLTRANSFERASE-RELATED-RELATED"/>
    <property type="match status" value="1"/>
</dbReference>
<organism evidence="4 5">
    <name type="scientific">Deinococcus aquiradiocola</name>
    <dbReference type="NCBI Taxonomy" id="393059"/>
    <lineage>
        <taxon>Bacteria</taxon>
        <taxon>Thermotogati</taxon>
        <taxon>Deinococcota</taxon>
        <taxon>Deinococci</taxon>
        <taxon>Deinococcales</taxon>
        <taxon>Deinococcaceae</taxon>
        <taxon>Deinococcus</taxon>
    </lineage>
</organism>
<dbReference type="SUPFAM" id="SSF55729">
    <property type="entry name" value="Acyl-CoA N-acyltransferases (Nat)"/>
    <property type="match status" value="2"/>
</dbReference>
<dbReference type="PROSITE" id="PS51186">
    <property type="entry name" value="GNAT"/>
    <property type="match status" value="2"/>
</dbReference>
<keyword evidence="1" id="KW-0808">Transferase</keyword>
<dbReference type="PANTHER" id="PTHR43877:SF6">
    <property type="entry name" value="GCN5-RELATED N-ACETYLTRANSFERASE"/>
    <property type="match status" value="1"/>
</dbReference>
<evidence type="ECO:0000259" key="3">
    <source>
        <dbReference type="PROSITE" id="PS51186"/>
    </source>
</evidence>
<dbReference type="GO" id="GO:0016747">
    <property type="term" value="F:acyltransferase activity, transferring groups other than amino-acyl groups"/>
    <property type="evidence" value="ECO:0007669"/>
    <property type="project" value="InterPro"/>
</dbReference>
<dbReference type="RefSeq" id="WP_188964114.1">
    <property type="nucleotide sequence ID" value="NZ_BMOE01000012.1"/>
</dbReference>
<dbReference type="Gene3D" id="3.40.630.30">
    <property type="match status" value="1"/>
</dbReference>
<protein>
    <submittedName>
        <fullName evidence="4">N-acetyltransferase</fullName>
    </submittedName>
</protein>
<keyword evidence="5" id="KW-1185">Reference proteome</keyword>
<dbReference type="InterPro" id="IPR000182">
    <property type="entry name" value="GNAT_dom"/>
</dbReference>
<evidence type="ECO:0000256" key="2">
    <source>
        <dbReference type="ARBA" id="ARBA00023315"/>
    </source>
</evidence>
<sequence>MTPDLLIRPVRFPDDYAAAAAVLSASNPEWPVTAELLRHEHEHRDPALYFTSLVAERGGHLLAVMGVGHDDFAFEPWRYWANLQVHPDARRQGVGAALYRDFLQIVQERGAREVRTMLSETDAPGLGFLQARGWQETWRRHEFRLHTAHADLTAMPDLGHLRLETLDALTRDPQRDARLHELDWLLFQDVPMGQTLTRRPLEAWVQQELQDPAVRPHLSFVLLDDRRDDPLTGPYVGYTTLGENPGGFHYIGMTGVLREYRGRGLARALKLASMRALQAAGGGEIRTFNDPPNTAMIRMNRALGFQPQPDRLRLELRLGTP</sequence>
<keyword evidence="2" id="KW-0012">Acyltransferase</keyword>
<dbReference type="InterPro" id="IPR050832">
    <property type="entry name" value="Bact_Acetyltransf"/>
</dbReference>
<accession>A0A917PLL0</accession>
<dbReference type="Pfam" id="PF00583">
    <property type="entry name" value="Acetyltransf_1"/>
    <property type="match status" value="2"/>
</dbReference>
<proteinExistence type="predicted"/>
<dbReference type="CDD" id="cd04301">
    <property type="entry name" value="NAT_SF"/>
    <property type="match status" value="2"/>
</dbReference>
<evidence type="ECO:0000256" key="1">
    <source>
        <dbReference type="ARBA" id="ARBA00022679"/>
    </source>
</evidence>
<gene>
    <name evidence="4" type="ORF">GCM10008939_30030</name>
</gene>
<feature type="domain" description="N-acetyltransferase" evidence="3">
    <location>
        <begin position="177"/>
        <end position="321"/>
    </location>
</feature>